<gene>
    <name evidence="2" type="ORF">EYF80_024140</name>
</gene>
<comment type="caution">
    <text evidence="2">The sequence shown here is derived from an EMBL/GenBank/DDBJ whole genome shotgun (WGS) entry which is preliminary data.</text>
</comment>
<proteinExistence type="predicted"/>
<name>A0A4Z2HJ42_9TELE</name>
<evidence type="ECO:0000256" key="1">
    <source>
        <dbReference type="SAM" id="MobiDB-lite"/>
    </source>
</evidence>
<evidence type="ECO:0000313" key="2">
    <source>
        <dbReference type="EMBL" id="TNN65611.1"/>
    </source>
</evidence>
<organism evidence="2 3">
    <name type="scientific">Liparis tanakae</name>
    <name type="common">Tanaka's snailfish</name>
    <dbReference type="NCBI Taxonomy" id="230148"/>
    <lineage>
        <taxon>Eukaryota</taxon>
        <taxon>Metazoa</taxon>
        <taxon>Chordata</taxon>
        <taxon>Craniata</taxon>
        <taxon>Vertebrata</taxon>
        <taxon>Euteleostomi</taxon>
        <taxon>Actinopterygii</taxon>
        <taxon>Neopterygii</taxon>
        <taxon>Teleostei</taxon>
        <taxon>Neoteleostei</taxon>
        <taxon>Acanthomorphata</taxon>
        <taxon>Eupercaria</taxon>
        <taxon>Perciformes</taxon>
        <taxon>Cottioidei</taxon>
        <taxon>Cottales</taxon>
        <taxon>Liparidae</taxon>
        <taxon>Liparis</taxon>
    </lineage>
</organism>
<evidence type="ECO:0000313" key="3">
    <source>
        <dbReference type="Proteomes" id="UP000314294"/>
    </source>
</evidence>
<feature type="compositionally biased region" description="Basic and acidic residues" evidence="1">
    <location>
        <begin position="39"/>
        <end position="49"/>
    </location>
</feature>
<feature type="region of interest" description="Disordered" evidence="1">
    <location>
        <begin position="29"/>
        <end position="50"/>
    </location>
</feature>
<sequence length="109" mass="12385">MALTQPKWPSMSFLKRLVQPAIRRRWKSSFSSGCPVSSLRDRKPTEERMPQPSCSFIVNLMDMVGWVLGSAPPSGSRLTCSERKLHFRVFLEEVSRFSTSFFLSVGATQ</sequence>
<protein>
    <submittedName>
        <fullName evidence="2">Uncharacterized protein</fullName>
    </submittedName>
</protein>
<keyword evidence="3" id="KW-1185">Reference proteome</keyword>
<dbReference type="Proteomes" id="UP000314294">
    <property type="component" value="Unassembled WGS sequence"/>
</dbReference>
<dbReference type="AlphaFoldDB" id="A0A4Z2HJ42"/>
<reference evidence="2 3" key="1">
    <citation type="submission" date="2019-03" db="EMBL/GenBank/DDBJ databases">
        <title>First draft genome of Liparis tanakae, snailfish: a comprehensive survey of snailfish specific genes.</title>
        <authorList>
            <person name="Kim W."/>
            <person name="Song I."/>
            <person name="Jeong J.-H."/>
            <person name="Kim D."/>
            <person name="Kim S."/>
            <person name="Ryu S."/>
            <person name="Song J.Y."/>
            <person name="Lee S.K."/>
        </authorList>
    </citation>
    <scope>NUCLEOTIDE SEQUENCE [LARGE SCALE GENOMIC DNA]</scope>
    <source>
        <tissue evidence="2">Muscle</tissue>
    </source>
</reference>
<dbReference type="EMBL" id="SRLO01000232">
    <property type="protein sequence ID" value="TNN65611.1"/>
    <property type="molecule type" value="Genomic_DNA"/>
</dbReference>
<accession>A0A4Z2HJ42</accession>